<comment type="caution">
    <text evidence="2">The sequence shown here is derived from an EMBL/GenBank/DDBJ whole genome shotgun (WGS) entry which is preliminary data.</text>
</comment>
<gene>
    <name evidence="2" type="ORF">PVAP13_6KG167712</name>
</gene>
<accession>A0A8T0RD41</accession>
<feature type="compositionally biased region" description="Gly residues" evidence="1">
    <location>
        <begin position="85"/>
        <end position="95"/>
    </location>
</feature>
<keyword evidence="3" id="KW-1185">Reference proteome</keyword>
<evidence type="ECO:0000313" key="3">
    <source>
        <dbReference type="Proteomes" id="UP000823388"/>
    </source>
</evidence>
<feature type="compositionally biased region" description="Basic and acidic residues" evidence="1">
    <location>
        <begin position="8"/>
        <end position="36"/>
    </location>
</feature>
<sequence>MLQGEVVPRGEHDGAGVRGEAEAEHVHVGPRARPEAESAAVEVDEHRQLVPGGIADADRPVHAYTEVLGLVVDGLLPLHRWVAVGEGGQGGGGGRVRPEPGRRRRTGGRRDRDGAQPRIGI</sequence>
<dbReference type="Proteomes" id="UP000823388">
    <property type="component" value="Chromosome 6K"/>
</dbReference>
<reference evidence="2" key="1">
    <citation type="submission" date="2020-05" db="EMBL/GenBank/DDBJ databases">
        <title>WGS assembly of Panicum virgatum.</title>
        <authorList>
            <person name="Lovell J.T."/>
            <person name="Jenkins J."/>
            <person name="Shu S."/>
            <person name="Juenger T.E."/>
            <person name="Schmutz J."/>
        </authorList>
    </citation>
    <scope>NUCLEOTIDE SEQUENCE</scope>
    <source>
        <strain evidence="2">AP13</strain>
    </source>
</reference>
<proteinExistence type="predicted"/>
<dbReference type="AlphaFoldDB" id="A0A8T0RD41"/>
<organism evidence="2 3">
    <name type="scientific">Panicum virgatum</name>
    <name type="common">Blackwell switchgrass</name>
    <dbReference type="NCBI Taxonomy" id="38727"/>
    <lineage>
        <taxon>Eukaryota</taxon>
        <taxon>Viridiplantae</taxon>
        <taxon>Streptophyta</taxon>
        <taxon>Embryophyta</taxon>
        <taxon>Tracheophyta</taxon>
        <taxon>Spermatophyta</taxon>
        <taxon>Magnoliopsida</taxon>
        <taxon>Liliopsida</taxon>
        <taxon>Poales</taxon>
        <taxon>Poaceae</taxon>
        <taxon>PACMAD clade</taxon>
        <taxon>Panicoideae</taxon>
        <taxon>Panicodae</taxon>
        <taxon>Paniceae</taxon>
        <taxon>Panicinae</taxon>
        <taxon>Panicum</taxon>
        <taxon>Panicum sect. Hiantes</taxon>
    </lineage>
</organism>
<protein>
    <submittedName>
        <fullName evidence="2">Uncharacterized protein</fullName>
    </submittedName>
</protein>
<evidence type="ECO:0000256" key="1">
    <source>
        <dbReference type="SAM" id="MobiDB-lite"/>
    </source>
</evidence>
<name>A0A8T0RD41_PANVG</name>
<feature type="region of interest" description="Disordered" evidence="1">
    <location>
        <begin position="83"/>
        <end position="121"/>
    </location>
</feature>
<evidence type="ECO:0000313" key="2">
    <source>
        <dbReference type="EMBL" id="KAG2582773.1"/>
    </source>
</evidence>
<dbReference type="EMBL" id="CM029047">
    <property type="protein sequence ID" value="KAG2582773.1"/>
    <property type="molecule type" value="Genomic_DNA"/>
</dbReference>
<feature type="region of interest" description="Disordered" evidence="1">
    <location>
        <begin position="1"/>
        <end position="39"/>
    </location>
</feature>